<evidence type="ECO:0000256" key="1">
    <source>
        <dbReference type="SAM" id="MobiDB-lite"/>
    </source>
</evidence>
<proteinExistence type="predicted"/>
<dbReference type="EMBL" id="KZ613948">
    <property type="protein sequence ID" value="PMD37973.1"/>
    <property type="molecule type" value="Genomic_DNA"/>
</dbReference>
<dbReference type="OrthoDB" id="3538327at2759"/>
<accession>A0A2J6RHI0</accession>
<evidence type="ECO:0000313" key="2">
    <source>
        <dbReference type="EMBL" id="PMD37973.1"/>
    </source>
</evidence>
<protein>
    <submittedName>
        <fullName evidence="2">Uncharacterized protein</fullName>
    </submittedName>
</protein>
<keyword evidence="3" id="KW-1185">Reference proteome</keyword>
<name>A0A2J6RHI0_HYAVF</name>
<organism evidence="2 3">
    <name type="scientific">Hyaloscypha variabilis (strain UAMH 11265 / GT02V1 / F)</name>
    <name type="common">Meliniomyces variabilis</name>
    <dbReference type="NCBI Taxonomy" id="1149755"/>
    <lineage>
        <taxon>Eukaryota</taxon>
        <taxon>Fungi</taxon>
        <taxon>Dikarya</taxon>
        <taxon>Ascomycota</taxon>
        <taxon>Pezizomycotina</taxon>
        <taxon>Leotiomycetes</taxon>
        <taxon>Helotiales</taxon>
        <taxon>Hyaloscyphaceae</taxon>
        <taxon>Hyaloscypha</taxon>
        <taxon>Hyaloscypha variabilis</taxon>
    </lineage>
</organism>
<feature type="region of interest" description="Disordered" evidence="1">
    <location>
        <begin position="1"/>
        <end position="32"/>
    </location>
</feature>
<dbReference type="AlphaFoldDB" id="A0A2J6RHI0"/>
<dbReference type="Proteomes" id="UP000235786">
    <property type="component" value="Unassembled WGS sequence"/>
</dbReference>
<evidence type="ECO:0000313" key="3">
    <source>
        <dbReference type="Proteomes" id="UP000235786"/>
    </source>
</evidence>
<reference evidence="2 3" key="1">
    <citation type="submission" date="2016-04" db="EMBL/GenBank/DDBJ databases">
        <title>A degradative enzymes factory behind the ericoid mycorrhizal symbiosis.</title>
        <authorList>
            <consortium name="DOE Joint Genome Institute"/>
            <person name="Martino E."/>
            <person name="Morin E."/>
            <person name="Grelet G."/>
            <person name="Kuo A."/>
            <person name="Kohler A."/>
            <person name="Daghino S."/>
            <person name="Barry K."/>
            <person name="Choi C."/>
            <person name="Cichocki N."/>
            <person name="Clum A."/>
            <person name="Copeland A."/>
            <person name="Hainaut M."/>
            <person name="Haridas S."/>
            <person name="Labutti K."/>
            <person name="Lindquist E."/>
            <person name="Lipzen A."/>
            <person name="Khouja H.-R."/>
            <person name="Murat C."/>
            <person name="Ohm R."/>
            <person name="Olson A."/>
            <person name="Spatafora J."/>
            <person name="Veneault-Fourrey C."/>
            <person name="Henrissat B."/>
            <person name="Grigoriev I."/>
            <person name="Martin F."/>
            <person name="Perotto S."/>
        </authorList>
    </citation>
    <scope>NUCLEOTIDE SEQUENCE [LARGE SCALE GENOMIC DNA]</scope>
    <source>
        <strain evidence="2 3">F</strain>
    </source>
</reference>
<gene>
    <name evidence="2" type="ORF">L207DRAFT_584893</name>
</gene>
<sequence length="327" mass="37033">MANNKNMSRSDEDEERDMKGVPTGSVDVASHGELAQEAARSSLDDVLREYVVPTPYLNEEAKLQENAAQLAQEKPESISEYQILGSEYSEEVDEEDVKFNIKFRPTLENAIQEPSLLPNDTQERISNPEDDIVLATEENERHGRLWALWLGSTYREGKILAYRNEGMSPEGAAGQADVLFRDRILPVFEDGANPGDFEFAAFLQEFKPRTLEDSLALYRLAALQPNENESPEPLIPKETEDKVWETWCVTFGLTSRDIADFFKENPLAKQQDSYQYFQVQWVEKLVATGLTEAETLEKLDEFCAWAIRTHSNKPADPTSDQSRGQAS</sequence>